<keyword evidence="5 17" id="KW-0732">Signal</keyword>
<dbReference type="InterPro" id="IPR013106">
    <property type="entry name" value="Ig_V-set"/>
</dbReference>
<keyword evidence="8" id="KW-1064">Adaptive immunity</keyword>
<dbReference type="Pfam" id="PF07686">
    <property type="entry name" value="V-set"/>
    <property type="match status" value="1"/>
</dbReference>
<feature type="region of interest" description="Disordered" evidence="15">
    <location>
        <begin position="143"/>
        <end position="172"/>
    </location>
</feature>
<comment type="subcellular location">
    <subcellularLocation>
        <location evidence="1">Cell membrane</location>
        <topology evidence="1">Single-pass type I membrane protein</topology>
    </subcellularLocation>
</comment>
<keyword evidence="7 16" id="KW-1133">Transmembrane helix</keyword>
<sequence>MASPVTRLLLPLGLLLHAAPALGASAFRMTPREVKATLGQRVELRCEVLLPTSGSGCSWLVQKPGAASSPAFLMFISKTRDKTVQALDRSGFSGKKIGSDLYSLTLDSFRQEDEGYYFCLFMSNWVLYFSPFVPVFLPAKPTTTPAPRPPTPPPATNASRPASPRSEACRPAAGPAVDTRELHFACVIYIWAPLAGACAVLLLALIATVVCSYSESGSPAGRRPLRYRPLQATLAGGQSWLGGNPGWEAALAGGRGGDFWDSELHRRARHSPFLPGDRTRESAFPPAFHPQEGFLTEDRSLPTS</sequence>
<evidence type="ECO:0000313" key="19">
    <source>
        <dbReference type="EMBL" id="KAK1332874.1"/>
    </source>
</evidence>
<feature type="region of interest" description="Disordered" evidence="15">
    <location>
        <begin position="271"/>
        <end position="304"/>
    </location>
</feature>
<keyword evidence="20" id="KW-1185">Reference proteome</keyword>
<evidence type="ECO:0000256" key="16">
    <source>
        <dbReference type="SAM" id="Phobius"/>
    </source>
</evidence>
<dbReference type="SUPFAM" id="SSF48726">
    <property type="entry name" value="Immunoglobulin"/>
    <property type="match status" value="1"/>
</dbReference>
<evidence type="ECO:0000256" key="13">
    <source>
        <dbReference type="ARBA" id="ARBA00023288"/>
    </source>
</evidence>
<evidence type="ECO:0000256" key="15">
    <source>
        <dbReference type="SAM" id="MobiDB-lite"/>
    </source>
</evidence>
<feature type="transmembrane region" description="Helical" evidence="16">
    <location>
        <begin position="188"/>
        <end position="213"/>
    </location>
</feature>
<dbReference type="InterPro" id="IPR007110">
    <property type="entry name" value="Ig-like_dom"/>
</dbReference>
<dbReference type="InterPro" id="IPR036179">
    <property type="entry name" value="Ig-like_dom_sf"/>
</dbReference>
<accession>A0AA40HKG0</accession>
<evidence type="ECO:0000259" key="18">
    <source>
        <dbReference type="PROSITE" id="PS50835"/>
    </source>
</evidence>
<evidence type="ECO:0000256" key="5">
    <source>
        <dbReference type="ARBA" id="ARBA00022729"/>
    </source>
</evidence>
<evidence type="ECO:0000256" key="7">
    <source>
        <dbReference type="ARBA" id="ARBA00022989"/>
    </source>
</evidence>
<keyword evidence="4 16" id="KW-0812">Transmembrane</keyword>
<dbReference type="GO" id="GO:0009897">
    <property type="term" value="C:external side of plasma membrane"/>
    <property type="evidence" value="ECO:0007669"/>
    <property type="project" value="TreeGrafter"/>
</dbReference>
<keyword evidence="10" id="KW-0564">Palmitate</keyword>
<dbReference type="InterPro" id="IPR015468">
    <property type="entry name" value="CD8_asu"/>
</dbReference>
<dbReference type="SMART" id="SM00409">
    <property type="entry name" value="IG"/>
    <property type="match status" value="1"/>
</dbReference>
<keyword evidence="3" id="KW-1003">Cell membrane</keyword>
<evidence type="ECO:0000313" key="20">
    <source>
        <dbReference type="Proteomes" id="UP001177744"/>
    </source>
</evidence>
<feature type="compositionally biased region" description="Low complexity" evidence="15">
    <location>
        <begin position="156"/>
        <end position="166"/>
    </location>
</feature>
<protein>
    <recommendedName>
        <fullName evidence="2">T-cell surface glycoprotein CD8 alpha chain</fullName>
    </recommendedName>
</protein>
<dbReference type="Gene3D" id="2.60.40.10">
    <property type="entry name" value="Immunoglobulins"/>
    <property type="match status" value="1"/>
</dbReference>
<dbReference type="GO" id="GO:0007166">
    <property type="term" value="P:cell surface receptor signaling pathway"/>
    <property type="evidence" value="ECO:0007669"/>
    <property type="project" value="TreeGrafter"/>
</dbReference>
<dbReference type="Proteomes" id="UP001177744">
    <property type="component" value="Unassembled WGS sequence"/>
</dbReference>
<keyword evidence="6" id="KW-0391">Immunity</keyword>
<evidence type="ECO:0000256" key="17">
    <source>
        <dbReference type="SAM" id="SignalP"/>
    </source>
</evidence>
<dbReference type="InterPro" id="IPR003599">
    <property type="entry name" value="Ig_sub"/>
</dbReference>
<feature type="signal peptide" evidence="17">
    <location>
        <begin position="1"/>
        <end position="23"/>
    </location>
</feature>
<evidence type="ECO:0000256" key="8">
    <source>
        <dbReference type="ARBA" id="ARBA00023130"/>
    </source>
</evidence>
<keyword evidence="11" id="KW-1015">Disulfide bond</keyword>
<feature type="chain" id="PRO_5041218872" description="T-cell surface glycoprotein CD8 alpha chain" evidence="17">
    <location>
        <begin position="24"/>
        <end position="304"/>
    </location>
</feature>
<dbReference type="PANTHER" id="PTHR10441:SF2">
    <property type="entry name" value="T-CELL SURFACE GLYCOPROTEIN CD8 ALPHA CHAIN"/>
    <property type="match status" value="1"/>
</dbReference>
<feature type="compositionally biased region" description="Pro residues" evidence="15">
    <location>
        <begin position="144"/>
        <end position="155"/>
    </location>
</feature>
<feature type="domain" description="Ig-like" evidence="18">
    <location>
        <begin position="20"/>
        <end position="119"/>
    </location>
</feature>
<comment type="caution">
    <text evidence="19">The sequence shown here is derived from an EMBL/GenBank/DDBJ whole genome shotgun (WGS) entry which is preliminary data.</text>
</comment>
<evidence type="ECO:0000256" key="3">
    <source>
        <dbReference type="ARBA" id="ARBA00022475"/>
    </source>
</evidence>
<dbReference type="SMART" id="SM00406">
    <property type="entry name" value="IGv"/>
    <property type="match status" value="1"/>
</dbReference>
<keyword evidence="13" id="KW-0449">Lipoprotein</keyword>
<dbReference type="PROSITE" id="PS50835">
    <property type="entry name" value="IG_LIKE"/>
    <property type="match status" value="1"/>
</dbReference>
<evidence type="ECO:0000256" key="10">
    <source>
        <dbReference type="ARBA" id="ARBA00023139"/>
    </source>
</evidence>
<dbReference type="EMBL" id="JAULJE010000017">
    <property type="protein sequence ID" value="KAK1332874.1"/>
    <property type="molecule type" value="Genomic_DNA"/>
</dbReference>
<dbReference type="InterPro" id="IPR013783">
    <property type="entry name" value="Ig-like_fold"/>
</dbReference>
<evidence type="ECO:0000256" key="2">
    <source>
        <dbReference type="ARBA" id="ARBA00021525"/>
    </source>
</evidence>
<evidence type="ECO:0000256" key="6">
    <source>
        <dbReference type="ARBA" id="ARBA00022859"/>
    </source>
</evidence>
<name>A0AA40HKG0_CNENI</name>
<keyword evidence="12" id="KW-0325">Glycoprotein</keyword>
<organism evidence="19 20">
    <name type="scientific">Cnephaeus nilssonii</name>
    <name type="common">Northern bat</name>
    <name type="synonym">Eptesicus nilssonii</name>
    <dbReference type="NCBI Taxonomy" id="3371016"/>
    <lineage>
        <taxon>Eukaryota</taxon>
        <taxon>Metazoa</taxon>
        <taxon>Chordata</taxon>
        <taxon>Craniata</taxon>
        <taxon>Vertebrata</taxon>
        <taxon>Euteleostomi</taxon>
        <taxon>Mammalia</taxon>
        <taxon>Eutheria</taxon>
        <taxon>Laurasiatheria</taxon>
        <taxon>Chiroptera</taxon>
        <taxon>Yangochiroptera</taxon>
        <taxon>Vespertilionidae</taxon>
        <taxon>Cnephaeus</taxon>
    </lineage>
</organism>
<dbReference type="AlphaFoldDB" id="A0AA40HKG0"/>
<dbReference type="GO" id="GO:0002456">
    <property type="term" value="P:T cell mediated immunity"/>
    <property type="evidence" value="ECO:0007669"/>
    <property type="project" value="TreeGrafter"/>
</dbReference>
<keyword evidence="9 16" id="KW-0472">Membrane</keyword>
<gene>
    <name evidence="19" type="ORF">QTO34_006405</name>
</gene>
<evidence type="ECO:0000256" key="9">
    <source>
        <dbReference type="ARBA" id="ARBA00023136"/>
    </source>
</evidence>
<dbReference type="PANTHER" id="PTHR10441">
    <property type="entry name" value="CD8 ALPHA CHAIN"/>
    <property type="match status" value="1"/>
</dbReference>
<evidence type="ECO:0000256" key="14">
    <source>
        <dbReference type="ARBA" id="ARBA00023319"/>
    </source>
</evidence>
<keyword evidence="14" id="KW-0393">Immunoglobulin domain</keyword>
<reference evidence="19" key="1">
    <citation type="submission" date="2023-06" db="EMBL/GenBank/DDBJ databases">
        <title>Reference genome for the Northern bat (Eptesicus nilssonii), a most northern bat species.</title>
        <authorList>
            <person name="Laine V.N."/>
            <person name="Pulliainen A.T."/>
            <person name="Lilley T.M."/>
        </authorList>
    </citation>
    <scope>NUCLEOTIDE SEQUENCE</scope>
    <source>
        <strain evidence="19">BLF_Eptnil</strain>
        <tissue evidence="19">Kidney</tissue>
    </source>
</reference>
<evidence type="ECO:0000256" key="11">
    <source>
        <dbReference type="ARBA" id="ARBA00023157"/>
    </source>
</evidence>
<evidence type="ECO:0000256" key="12">
    <source>
        <dbReference type="ARBA" id="ARBA00023180"/>
    </source>
</evidence>
<dbReference type="GO" id="GO:0045065">
    <property type="term" value="P:cytotoxic T cell differentiation"/>
    <property type="evidence" value="ECO:0007669"/>
    <property type="project" value="TreeGrafter"/>
</dbReference>
<evidence type="ECO:0000256" key="1">
    <source>
        <dbReference type="ARBA" id="ARBA00004251"/>
    </source>
</evidence>
<evidence type="ECO:0000256" key="4">
    <source>
        <dbReference type="ARBA" id="ARBA00022692"/>
    </source>
</evidence>
<proteinExistence type="predicted"/>